<evidence type="ECO:0000256" key="2">
    <source>
        <dbReference type="PROSITE-ProRule" id="PRU00169"/>
    </source>
</evidence>
<dbReference type="InterPro" id="IPR050595">
    <property type="entry name" value="Bact_response_regulator"/>
</dbReference>
<organism evidence="4 5">
    <name type="scientific">Mycolicibacterium litorale</name>
    <dbReference type="NCBI Taxonomy" id="758802"/>
    <lineage>
        <taxon>Bacteria</taxon>
        <taxon>Bacillati</taxon>
        <taxon>Actinomycetota</taxon>
        <taxon>Actinomycetes</taxon>
        <taxon>Mycobacteriales</taxon>
        <taxon>Mycobacteriaceae</taxon>
        <taxon>Mycolicibacterium</taxon>
    </lineage>
</organism>
<feature type="modified residue" description="4-aspartylphosphate" evidence="2">
    <location>
        <position position="57"/>
    </location>
</feature>
<dbReference type="Gene3D" id="3.40.50.2300">
    <property type="match status" value="1"/>
</dbReference>
<gene>
    <name evidence="4" type="ORF">NIIDNTM18_07660</name>
</gene>
<evidence type="ECO:0000313" key="4">
    <source>
        <dbReference type="EMBL" id="BCI51488.1"/>
    </source>
</evidence>
<accession>A0A6S6P5A6</accession>
<sequence length="133" mass="13977">MGLRAVRCLIVDDSADFRDAACAMLTRAGVDVVAVAANSVDALRCSREMEPDVVLVDVDLGGESGFDLAEELDRSQAQAPAVILVSTYAEQDLAEMIAVSPAIGFVSKISLSAAAIRDLLDTARGPLRETPGR</sequence>
<reference evidence="4 5" key="1">
    <citation type="submission" date="2020-07" db="EMBL/GenBank/DDBJ databases">
        <title>Complete genome sequence of Mycolicibacterium litorale like strain isolated from cardiac implantable electronic device infection.</title>
        <authorList>
            <person name="Fukano H."/>
            <person name="Miyama H."/>
            <person name="Hoshino Y."/>
        </authorList>
    </citation>
    <scope>NUCLEOTIDE SEQUENCE [LARGE SCALE GENOMIC DNA]</scope>
    <source>
        <strain evidence="4 5">NIIDNTM18</strain>
    </source>
</reference>
<protein>
    <submittedName>
        <fullName evidence="4">Response regulator</fullName>
    </submittedName>
</protein>
<proteinExistence type="predicted"/>
<dbReference type="SMART" id="SM00448">
    <property type="entry name" value="REC"/>
    <property type="match status" value="1"/>
</dbReference>
<dbReference type="EMBL" id="AP023287">
    <property type="protein sequence ID" value="BCI51488.1"/>
    <property type="molecule type" value="Genomic_DNA"/>
</dbReference>
<dbReference type="PROSITE" id="PS50110">
    <property type="entry name" value="RESPONSE_REGULATORY"/>
    <property type="match status" value="1"/>
</dbReference>
<dbReference type="GO" id="GO:0000160">
    <property type="term" value="P:phosphorelay signal transduction system"/>
    <property type="evidence" value="ECO:0007669"/>
    <property type="project" value="InterPro"/>
</dbReference>
<dbReference type="InterPro" id="IPR011006">
    <property type="entry name" value="CheY-like_superfamily"/>
</dbReference>
<dbReference type="Proteomes" id="UP000515734">
    <property type="component" value="Chromosome"/>
</dbReference>
<dbReference type="RefSeq" id="WP_413031763.1">
    <property type="nucleotide sequence ID" value="NZ_JBFOKW010000014.1"/>
</dbReference>
<dbReference type="InterPro" id="IPR001789">
    <property type="entry name" value="Sig_transdc_resp-reg_receiver"/>
</dbReference>
<dbReference type="CDD" id="cd00156">
    <property type="entry name" value="REC"/>
    <property type="match status" value="1"/>
</dbReference>
<feature type="domain" description="Response regulatory" evidence="3">
    <location>
        <begin position="7"/>
        <end position="123"/>
    </location>
</feature>
<name>A0A6S6P5A6_9MYCO</name>
<keyword evidence="1 2" id="KW-0597">Phosphoprotein</keyword>
<dbReference type="SUPFAM" id="SSF52172">
    <property type="entry name" value="CheY-like"/>
    <property type="match status" value="1"/>
</dbReference>
<dbReference type="PANTHER" id="PTHR44591:SF24">
    <property type="entry name" value="PROTEIN-GLUTAMATE METHYLESTERASE_PROTEIN-GLUTAMINE GLUTAMINASE 1"/>
    <property type="match status" value="1"/>
</dbReference>
<dbReference type="Pfam" id="PF00072">
    <property type="entry name" value="Response_reg"/>
    <property type="match status" value="1"/>
</dbReference>
<dbReference type="AlphaFoldDB" id="A0A6S6P5A6"/>
<dbReference type="PANTHER" id="PTHR44591">
    <property type="entry name" value="STRESS RESPONSE REGULATOR PROTEIN 1"/>
    <property type="match status" value="1"/>
</dbReference>
<evidence type="ECO:0000259" key="3">
    <source>
        <dbReference type="PROSITE" id="PS50110"/>
    </source>
</evidence>
<evidence type="ECO:0000256" key="1">
    <source>
        <dbReference type="ARBA" id="ARBA00022553"/>
    </source>
</evidence>
<evidence type="ECO:0000313" key="5">
    <source>
        <dbReference type="Proteomes" id="UP000515734"/>
    </source>
</evidence>